<reference evidence="1 2" key="1">
    <citation type="journal article" date="2022" name="DNA Res.">
        <title>Chromosomal-level genome assembly of the orchid tree Bauhinia variegata (Leguminosae; Cercidoideae) supports the allotetraploid origin hypothesis of Bauhinia.</title>
        <authorList>
            <person name="Zhong Y."/>
            <person name="Chen Y."/>
            <person name="Zheng D."/>
            <person name="Pang J."/>
            <person name="Liu Y."/>
            <person name="Luo S."/>
            <person name="Meng S."/>
            <person name="Qian L."/>
            <person name="Wei D."/>
            <person name="Dai S."/>
            <person name="Zhou R."/>
        </authorList>
    </citation>
    <scope>NUCLEOTIDE SEQUENCE [LARGE SCALE GENOMIC DNA]</scope>
    <source>
        <strain evidence="1">BV-YZ2020</strain>
    </source>
</reference>
<comment type="caution">
    <text evidence="1">The sequence shown here is derived from an EMBL/GenBank/DDBJ whole genome shotgun (WGS) entry which is preliminary data.</text>
</comment>
<name>A0ACB9Q1N4_BAUVA</name>
<sequence length="893" mass="101255">MNFLDEEKSWYLLAILLKIGRPAFPEEIASLCKIFPAISPDFIRYISSAPDSPLCLVENGLVSVSLTAMLAFGKFASIAMNSGIVWNYGFGAPKPKELGDTNEEKKCRKRKETMLDMVEFSKVKRRLFFTSGEGKRCQNMLSITNEIQEISLEKYVDTANFMMRRTSPTIRFESGNIHSWKAITPLTRDTYGKISWCPTSSIEYRKAPVEDIGFDDDNCKGQTCKILKRDSNEDKGMQVDSCSKEVIDCDVEREKVNITLVDKPALCEEEIANTTDPDNQMHALNLGKDETVRNIETDPTFPEDQHSLTPKQLLRSSQLKGEHMNEARIKAQILKESLTYNKFDNIPKDVDRCKIDQKFITKQKLKQGRNSNVHAKENIIEIASITPKTEKKAHPSFDTFTIEEEEGSGGYGTVYRARRKNDGKRFAIKCPHDKAHKNHVNNERNMLDRFGGRNYIIKFEGSFKSGSSECFVLEHVEHDRPEILKKEIDINQLQWYGYCLFRALAFLHKEGVLHRDIKPGNFLFSRNRNHGYLIDFNLAMDLKQKYSNGNKSKSSREVSSNSFPLPSGSAPSIKEKNIRGSKSLTSNKRATADTKLISELSRNVKQKAHAVPLKKYPDKSGGNLFKAQGTDGSGITSARDVTGTRTPSAERLKEPLPFLGRKELISLVQNSMHFPDQRSTRGPTSQRKRVAAPSGRVDGKIVYLTPMPLHSSTIAAGLLRSKGDGKQRREGSCVGTKGFRAPEVLFKSLFQGPKVDIWSAGVTLLYLMIGKAPFTGDPEQNIKDIAKLRGSEDLWEVAKLHERESSFPVELFDERYLESPDLESWCKIQTKRPEFLKEIPRSLFDLVDKCLTVNPRRRISAEEALKHEFFASCHENMSKLKRIRRATISDSYR</sequence>
<dbReference type="Proteomes" id="UP000828941">
    <property type="component" value="Chromosome 2"/>
</dbReference>
<organism evidence="1 2">
    <name type="scientific">Bauhinia variegata</name>
    <name type="common">Purple orchid tree</name>
    <name type="synonym">Phanera variegata</name>
    <dbReference type="NCBI Taxonomy" id="167791"/>
    <lineage>
        <taxon>Eukaryota</taxon>
        <taxon>Viridiplantae</taxon>
        <taxon>Streptophyta</taxon>
        <taxon>Embryophyta</taxon>
        <taxon>Tracheophyta</taxon>
        <taxon>Spermatophyta</taxon>
        <taxon>Magnoliopsida</taxon>
        <taxon>eudicotyledons</taxon>
        <taxon>Gunneridae</taxon>
        <taxon>Pentapetalae</taxon>
        <taxon>rosids</taxon>
        <taxon>fabids</taxon>
        <taxon>Fabales</taxon>
        <taxon>Fabaceae</taxon>
        <taxon>Cercidoideae</taxon>
        <taxon>Cercideae</taxon>
        <taxon>Bauhiniinae</taxon>
        <taxon>Bauhinia</taxon>
    </lineage>
</organism>
<protein>
    <submittedName>
        <fullName evidence="1">Uncharacterized protein</fullName>
    </submittedName>
</protein>
<gene>
    <name evidence="1" type="ORF">L6164_003529</name>
</gene>
<evidence type="ECO:0000313" key="2">
    <source>
        <dbReference type="Proteomes" id="UP000828941"/>
    </source>
</evidence>
<proteinExistence type="predicted"/>
<evidence type="ECO:0000313" key="1">
    <source>
        <dbReference type="EMBL" id="KAI4354682.1"/>
    </source>
</evidence>
<dbReference type="EMBL" id="CM039427">
    <property type="protein sequence ID" value="KAI4354682.1"/>
    <property type="molecule type" value="Genomic_DNA"/>
</dbReference>
<keyword evidence="2" id="KW-1185">Reference proteome</keyword>
<accession>A0ACB9Q1N4</accession>